<dbReference type="Pfam" id="PF08522">
    <property type="entry name" value="BT_3987-like_N"/>
    <property type="match status" value="1"/>
</dbReference>
<gene>
    <name evidence="3" type="ORF">KZO38_03595</name>
</gene>
<dbReference type="PANTHER" id="PTHR47635">
    <property type="entry name" value="CUB DOMAIN-CONTAINING PROTEIN"/>
    <property type="match status" value="1"/>
</dbReference>
<feature type="chain" id="PRO_5045286476" evidence="1">
    <location>
        <begin position="24"/>
        <end position="379"/>
    </location>
</feature>
<feature type="signal peptide" evidence="1">
    <location>
        <begin position="1"/>
        <end position="23"/>
    </location>
</feature>
<evidence type="ECO:0000313" key="4">
    <source>
        <dbReference type="Proteomes" id="UP000788426"/>
    </source>
</evidence>
<name>A0ABS6YDN3_9BACT</name>
<keyword evidence="4" id="KW-1185">Reference proteome</keyword>
<dbReference type="PANTHER" id="PTHR47635:SF2">
    <property type="entry name" value="LAMG-LIKE JELLYROLL FOLD DOMAIN-CONTAINING PROTEIN"/>
    <property type="match status" value="1"/>
</dbReference>
<accession>A0ABS6YDN3</accession>
<evidence type="ECO:0000256" key="1">
    <source>
        <dbReference type="SAM" id="SignalP"/>
    </source>
</evidence>
<sequence length="379" mass="41726">MNKLYLFLSWCTCVALFSACQSSDEQFDNKAYISGTTMRNEIVVKGASQSVTKTLNVSLAKPAEKDITIHYVVESSLVSNYNKAYGEEAELLPDSCYTLKSTTATIPQGGVKSDDITIEFSKLDDIKGNRVCVLPVKAQSNDIELVQSQKVFYYVFKAGALINVVADIEQNYLSVNWKNPGVVNNLSKLTMEALIRARNFDRKISTVMGIEGYFLIRIGDAGFPPNQIQIATSDGNFPNADSNKGLPTNKWVHVALTYDSTTGEMVVYVNGKEQSRGIKNVGSVNLASGGSNPFYIGYSYSANRYLAGDIAECRIWNVVRSQADIARDIYSVSPKSQGLVSYWKFDDETPLLVKDHTGNGNDATANKALKWTSVSLPER</sequence>
<dbReference type="EMBL" id="JAHXCT010000002">
    <property type="protein sequence ID" value="MBW4768843.1"/>
    <property type="molecule type" value="Genomic_DNA"/>
</dbReference>
<dbReference type="Proteomes" id="UP000788426">
    <property type="component" value="Unassembled WGS sequence"/>
</dbReference>
<evidence type="ECO:0000313" key="3">
    <source>
        <dbReference type="EMBL" id="MBW4768843.1"/>
    </source>
</evidence>
<protein>
    <submittedName>
        <fullName evidence="3">DUF1735 and LamG domain-containing protein</fullName>
    </submittedName>
</protein>
<dbReference type="RefSeq" id="WP_219479948.1">
    <property type="nucleotide sequence ID" value="NZ_CAURBD010000002.1"/>
</dbReference>
<organism evidence="3 4">
    <name type="scientific">Hoylesella nanceiensis</name>
    <dbReference type="NCBI Taxonomy" id="425941"/>
    <lineage>
        <taxon>Bacteria</taxon>
        <taxon>Pseudomonadati</taxon>
        <taxon>Bacteroidota</taxon>
        <taxon>Bacteroidia</taxon>
        <taxon>Bacteroidales</taxon>
        <taxon>Prevotellaceae</taxon>
        <taxon>Hoylesella</taxon>
    </lineage>
</organism>
<feature type="domain" description="BT-3987-like N-terminal" evidence="2">
    <location>
        <begin position="27"/>
        <end position="143"/>
    </location>
</feature>
<dbReference type="InterPro" id="IPR013728">
    <property type="entry name" value="BT_3987-like_N"/>
</dbReference>
<evidence type="ECO:0000259" key="2">
    <source>
        <dbReference type="Pfam" id="PF08522"/>
    </source>
</evidence>
<reference evidence="3 4" key="1">
    <citation type="submission" date="2021-07" db="EMBL/GenBank/DDBJ databases">
        <title>Genomic diversity and antimicrobial resistance of Prevotella spp. isolated from chronic lung disease airways.</title>
        <authorList>
            <person name="Webb K.A."/>
            <person name="Olagoke O.S."/>
            <person name="Baird T."/>
            <person name="Neill J."/>
            <person name="Pham A."/>
            <person name="Wells T.J."/>
            <person name="Ramsay K.A."/>
            <person name="Bell S.C."/>
            <person name="Sarovich D.S."/>
            <person name="Price E.P."/>
        </authorList>
    </citation>
    <scope>NUCLEOTIDE SEQUENCE [LARGE SCALE GENOMIC DNA]</scope>
    <source>
        <strain evidence="3 4">SCHI0011.S.12</strain>
    </source>
</reference>
<dbReference type="PROSITE" id="PS51257">
    <property type="entry name" value="PROKAR_LIPOPROTEIN"/>
    <property type="match status" value="1"/>
</dbReference>
<comment type="caution">
    <text evidence="3">The sequence shown here is derived from an EMBL/GenBank/DDBJ whole genome shotgun (WGS) entry which is preliminary data.</text>
</comment>
<keyword evidence="1" id="KW-0732">Signal</keyword>
<dbReference type="Pfam" id="PF13385">
    <property type="entry name" value="Laminin_G_3"/>
    <property type="match status" value="1"/>
</dbReference>
<proteinExistence type="predicted"/>